<evidence type="ECO:0000256" key="1">
    <source>
        <dbReference type="SAM" id="MobiDB-lite"/>
    </source>
</evidence>
<evidence type="ECO:0000313" key="3">
    <source>
        <dbReference type="Proteomes" id="UP001156921"/>
    </source>
</evidence>
<organism evidence="2 3">
    <name type="scientific">Brevundimonas denitrificans</name>
    <dbReference type="NCBI Taxonomy" id="1443434"/>
    <lineage>
        <taxon>Bacteria</taxon>
        <taxon>Pseudomonadati</taxon>
        <taxon>Pseudomonadota</taxon>
        <taxon>Alphaproteobacteria</taxon>
        <taxon>Caulobacterales</taxon>
        <taxon>Caulobacteraceae</taxon>
        <taxon>Brevundimonas</taxon>
    </lineage>
</organism>
<feature type="region of interest" description="Disordered" evidence="1">
    <location>
        <begin position="83"/>
        <end position="103"/>
    </location>
</feature>
<proteinExistence type="predicted"/>
<accession>A0ABQ6BMA2</accession>
<gene>
    <name evidence="2" type="ORF">GCM10007859_26190</name>
</gene>
<reference evidence="3" key="1">
    <citation type="journal article" date="2019" name="Int. J. Syst. Evol. Microbiol.">
        <title>The Global Catalogue of Microorganisms (GCM) 10K type strain sequencing project: providing services to taxonomists for standard genome sequencing and annotation.</title>
        <authorList>
            <consortium name="The Broad Institute Genomics Platform"/>
            <consortium name="The Broad Institute Genome Sequencing Center for Infectious Disease"/>
            <person name="Wu L."/>
            <person name="Ma J."/>
        </authorList>
    </citation>
    <scope>NUCLEOTIDE SEQUENCE [LARGE SCALE GENOMIC DNA]</scope>
    <source>
        <strain evidence="3">NBRC 110107</strain>
    </source>
</reference>
<keyword evidence="3" id="KW-1185">Reference proteome</keyword>
<comment type="caution">
    <text evidence="2">The sequence shown here is derived from an EMBL/GenBank/DDBJ whole genome shotgun (WGS) entry which is preliminary data.</text>
</comment>
<protein>
    <submittedName>
        <fullName evidence="2">Uncharacterized protein</fullName>
    </submittedName>
</protein>
<name>A0ABQ6BMA2_9CAUL</name>
<dbReference type="EMBL" id="BSOY01000081">
    <property type="protein sequence ID" value="GLS02592.1"/>
    <property type="molecule type" value="Genomic_DNA"/>
</dbReference>
<dbReference type="Proteomes" id="UP001156921">
    <property type="component" value="Unassembled WGS sequence"/>
</dbReference>
<sequence length="103" mass="11467">MEARWIKRSAHMRRLPDGGSTFVRECWVLQFSDPAADKGRAYRHPCPHCGAKIVSVHMPNGGWAHFEGASGLGSVKHPCLHRGEGLSKAADDKTRDLFDDREV</sequence>
<evidence type="ECO:0000313" key="2">
    <source>
        <dbReference type="EMBL" id="GLS02592.1"/>
    </source>
</evidence>